<comment type="caution">
    <text evidence="2">The sequence shown here is derived from an EMBL/GenBank/DDBJ whole genome shotgun (WGS) entry which is preliminary data.</text>
</comment>
<proteinExistence type="predicted"/>
<accession>A0AAV6PMD6</accession>
<keyword evidence="3" id="KW-1185">Reference proteome</keyword>
<dbReference type="Proteomes" id="UP000693946">
    <property type="component" value="Unassembled WGS sequence"/>
</dbReference>
<feature type="region of interest" description="Disordered" evidence="1">
    <location>
        <begin position="26"/>
        <end position="73"/>
    </location>
</feature>
<name>A0AAV6PMD6_SOLSE</name>
<evidence type="ECO:0000313" key="3">
    <source>
        <dbReference type="Proteomes" id="UP000693946"/>
    </source>
</evidence>
<organism evidence="2 3">
    <name type="scientific">Solea senegalensis</name>
    <name type="common">Senegalese sole</name>
    <dbReference type="NCBI Taxonomy" id="28829"/>
    <lineage>
        <taxon>Eukaryota</taxon>
        <taxon>Metazoa</taxon>
        <taxon>Chordata</taxon>
        <taxon>Craniata</taxon>
        <taxon>Vertebrata</taxon>
        <taxon>Euteleostomi</taxon>
        <taxon>Actinopterygii</taxon>
        <taxon>Neopterygii</taxon>
        <taxon>Teleostei</taxon>
        <taxon>Neoteleostei</taxon>
        <taxon>Acanthomorphata</taxon>
        <taxon>Carangaria</taxon>
        <taxon>Pleuronectiformes</taxon>
        <taxon>Pleuronectoidei</taxon>
        <taxon>Soleidae</taxon>
        <taxon>Solea</taxon>
    </lineage>
</organism>
<sequence>MYCRRVHSLTQRHCYVSLVVDAPPCTSAASGWGARNKVPSTSKKRKPPSGEDDRLRAATSVKGKSTQKRTWQEEEVKAVERNMKQIITTNKE</sequence>
<reference evidence="2 3" key="1">
    <citation type="journal article" date="2021" name="Sci. Rep.">
        <title>Chromosome anchoring in Senegalese sole (Solea senegalensis) reveals sex-associated markers and genome rearrangements in flatfish.</title>
        <authorList>
            <person name="Guerrero-Cozar I."/>
            <person name="Gomez-Garrido J."/>
            <person name="Berbel C."/>
            <person name="Martinez-Blanch J.F."/>
            <person name="Alioto T."/>
            <person name="Claros M.G."/>
            <person name="Gagnaire P.A."/>
            <person name="Manchado M."/>
        </authorList>
    </citation>
    <scope>NUCLEOTIDE SEQUENCE [LARGE SCALE GENOMIC DNA]</scope>
    <source>
        <strain evidence="2">Sse05_10M</strain>
    </source>
</reference>
<protein>
    <submittedName>
        <fullName evidence="2">Uncharacterized protein</fullName>
    </submittedName>
</protein>
<evidence type="ECO:0000256" key="1">
    <source>
        <dbReference type="SAM" id="MobiDB-lite"/>
    </source>
</evidence>
<evidence type="ECO:0000313" key="2">
    <source>
        <dbReference type="EMBL" id="KAG7473008.1"/>
    </source>
</evidence>
<dbReference type="EMBL" id="JAGKHQ010000092">
    <property type="protein sequence ID" value="KAG7473008.1"/>
    <property type="molecule type" value="Genomic_DNA"/>
</dbReference>
<dbReference type="AlphaFoldDB" id="A0AAV6PMD6"/>
<gene>
    <name evidence="2" type="ORF">JOB18_019214</name>
</gene>